<dbReference type="InterPro" id="IPR001769">
    <property type="entry name" value="Gingipain"/>
</dbReference>
<feature type="chain" id="PRO_5026727085" description="Gingipain domain-containing protein" evidence="2">
    <location>
        <begin position="20"/>
        <end position="1090"/>
    </location>
</feature>
<feature type="signal peptide" evidence="2">
    <location>
        <begin position="1"/>
        <end position="19"/>
    </location>
</feature>
<dbReference type="GO" id="GO:0006508">
    <property type="term" value="P:proteolysis"/>
    <property type="evidence" value="ECO:0007669"/>
    <property type="project" value="InterPro"/>
</dbReference>
<dbReference type="Gene3D" id="3.40.50.1460">
    <property type="match status" value="1"/>
</dbReference>
<accession>A0A6L9L5M2</accession>
<dbReference type="CDD" id="cd02258">
    <property type="entry name" value="Peptidase_C25_N"/>
    <property type="match status" value="1"/>
</dbReference>
<dbReference type="GO" id="GO:0008234">
    <property type="term" value="F:cysteine-type peptidase activity"/>
    <property type="evidence" value="ECO:0007669"/>
    <property type="project" value="InterPro"/>
</dbReference>
<keyword evidence="1 2" id="KW-0732">Signal</keyword>
<organism evidence="4 5">
    <name type="scientific">Spirosoma terrae</name>
    <dbReference type="NCBI Taxonomy" id="1968276"/>
    <lineage>
        <taxon>Bacteria</taxon>
        <taxon>Pseudomonadati</taxon>
        <taxon>Bacteroidota</taxon>
        <taxon>Cytophagia</taxon>
        <taxon>Cytophagales</taxon>
        <taxon>Cytophagaceae</taxon>
        <taxon>Spirosoma</taxon>
    </lineage>
</organism>
<evidence type="ECO:0000313" key="4">
    <source>
        <dbReference type="EMBL" id="NDU95856.1"/>
    </source>
</evidence>
<feature type="domain" description="Gingipain" evidence="3">
    <location>
        <begin position="400"/>
        <end position="749"/>
    </location>
</feature>
<dbReference type="InterPro" id="IPR029031">
    <property type="entry name" value="Gingipain_N_sf"/>
</dbReference>
<dbReference type="InterPro" id="IPR029030">
    <property type="entry name" value="Caspase-like_dom_sf"/>
</dbReference>
<evidence type="ECO:0000256" key="1">
    <source>
        <dbReference type="ARBA" id="ARBA00022729"/>
    </source>
</evidence>
<evidence type="ECO:0000256" key="2">
    <source>
        <dbReference type="SAM" id="SignalP"/>
    </source>
</evidence>
<evidence type="ECO:0000259" key="3">
    <source>
        <dbReference type="Pfam" id="PF01364"/>
    </source>
</evidence>
<sequence length="1090" mass="121056">MKKWVLIACLVFNALFINAQNRFGNEWIKPGQQYLKFTIEKASIYRITYQDIQSVNTALLQTNPSHWQLFFRGQEIAIRVVGQDDGVFDAQDYIEFYAEGNDGSLDSLVYRPQKRLHPYQTLFSDKAYYFLTSSPTQTGKRMAQVNVSSQGLTAEPFHMEENVQAFTSEYTFNNLKSLEPYIQASYFEPGEGWSGPLLTADSVGVVQLKFTNRATTTTPITIEGMVNGRDNTEHTIQVQRDNVTSTPFTTLKFYAFSSQTFQQTLEPASVQNEQVTLRFKPDKPQGFYTTNNFSVTYVKLTYPQRTDMTGLRSKTFHLPARSTQAALLSIANAPSAAIAYDITDKANCRLMPIQTVGEQRQIAVNDMLRSRSIFVSDQQAKPAAIQSVRFQQTFPKDVTYLLITHATLKQSANEYATYRSSVLGGNHKTYVVEADSLYDQFNYGEKGPLAIRRFADFMQTQSAIKNLLLVGRACSYPYLIKTTKDDLVPTFGYPGSDILLTAGLQGHSQNTPSIPTGRLNVTTNEQVLAYLEKVKQMENTLPNGPWRKHIIHISGGKSQGEAESLRSTLSNLGTVFKSGLLGGEVSAFSKNNAYEEVEQINITPLVNDGVGMITFFGHAGPAITDMNFGFASPVQNGYRNKFYPFMIFNGCGVGEIFSTFNTLSTDWLLAPEKGSALILAHSYLSYEQPTTKYLQKLYAKLFTEPNTLGRPFGEIQQQLNQELDQVNTGTYDTSVMLEMLLQGDPALSLYPLPNPDYTIDSKGIYIQSSVAGSPIKTSDSVQVVIPLVNLGKFVAGQSVPITINQTKSAGSTTTTLRTDAFRYRDTLVYTIAKDETLKKIDVIIDAGNQLSELDKTNNTASLAIDWAKAESSSSYPINSLPDRVSPTLNVFIDGAVKKNNAVVGTNPTIDIYLLDENTLAAQDTSAIEMYLKRCETCNQEKVPAQSLTFTSLSANQLHVTAKLSLQPATNYELIIVGKDAAGNRTQPPYIVNVNTLASDEPIVIQTYPNPATTYTKFELTLNVQDLPVESRLMIYTLTGNRILDTVLPVSTGSTVFLWQGAQAGLYPYSLQLTWKDGRVETRTGKVLWQP</sequence>
<reference evidence="4 5" key="1">
    <citation type="submission" date="2020-02" db="EMBL/GenBank/DDBJ databases">
        <title>Draft genome sequence of two Spirosoma agri KCTC 52727 and Spirosoma terrae KCTC 52035.</title>
        <authorList>
            <person name="Rojas J."/>
            <person name="Ambika Manirajan B."/>
            <person name="Suarez C."/>
            <person name="Ratering S."/>
            <person name="Schnell S."/>
        </authorList>
    </citation>
    <scope>NUCLEOTIDE SEQUENCE [LARGE SCALE GENOMIC DNA]</scope>
    <source>
        <strain evidence="4 5">KCTC 52035</strain>
    </source>
</reference>
<name>A0A6L9L5M2_9BACT</name>
<dbReference type="EMBL" id="JAAFZH010000005">
    <property type="protein sequence ID" value="NDU95856.1"/>
    <property type="molecule type" value="Genomic_DNA"/>
</dbReference>
<dbReference type="Proteomes" id="UP000474175">
    <property type="component" value="Unassembled WGS sequence"/>
</dbReference>
<protein>
    <recommendedName>
        <fullName evidence="3">Gingipain domain-containing protein</fullName>
    </recommendedName>
</protein>
<dbReference type="Gene3D" id="3.40.50.10390">
    <property type="entry name" value="Gingipain r, domain 1"/>
    <property type="match status" value="1"/>
</dbReference>
<proteinExistence type="predicted"/>
<dbReference type="Gene3D" id="2.60.40.10">
    <property type="entry name" value="Immunoglobulins"/>
    <property type="match status" value="1"/>
</dbReference>
<dbReference type="AlphaFoldDB" id="A0A6L9L5M2"/>
<dbReference type="RefSeq" id="WP_163948779.1">
    <property type="nucleotide sequence ID" value="NZ_JAAFZH010000005.1"/>
</dbReference>
<dbReference type="InterPro" id="IPR013783">
    <property type="entry name" value="Ig-like_fold"/>
</dbReference>
<comment type="caution">
    <text evidence="4">The sequence shown here is derived from an EMBL/GenBank/DDBJ whole genome shotgun (WGS) entry which is preliminary data.</text>
</comment>
<dbReference type="SUPFAM" id="SSF52129">
    <property type="entry name" value="Caspase-like"/>
    <property type="match status" value="1"/>
</dbReference>
<dbReference type="Pfam" id="PF01364">
    <property type="entry name" value="Peptidase_C25"/>
    <property type="match status" value="1"/>
</dbReference>
<keyword evidence="5" id="KW-1185">Reference proteome</keyword>
<evidence type="ECO:0000313" key="5">
    <source>
        <dbReference type="Proteomes" id="UP000474175"/>
    </source>
</evidence>
<gene>
    <name evidence="4" type="ORF">GK108_13315</name>
</gene>